<name>A0A0C3NT03_PISTI</name>
<protein>
    <submittedName>
        <fullName evidence="1">Uncharacterized protein</fullName>
    </submittedName>
</protein>
<dbReference type="HOGENOM" id="CLU_2177125_0_0_1"/>
<evidence type="ECO:0000313" key="2">
    <source>
        <dbReference type="Proteomes" id="UP000054217"/>
    </source>
</evidence>
<dbReference type="OrthoDB" id="3032860at2759"/>
<reference evidence="1 2" key="1">
    <citation type="submission" date="2014-04" db="EMBL/GenBank/DDBJ databases">
        <authorList>
            <consortium name="DOE Joint Genome Institute"/>
            <person name="Kuo A."/>
            <person name="Kohler A."/>
            <person name="Costa M.D."/>
            <person name="Nagy L.G."/>
            <person name="Floudas D."/>
            <person name="Copeland A."/>
            <person name="Barry K.W."/>
            <person name="Cichocki N."/>
            <person name="Veneault-Fourrey C."/>
            <person name="LaButti K."/>
            <person name="Lindquist E.A."/>
            <person name="Lipzen A."/>
            <person name="Lundell T."/>
            <person name="Morin E."/>
            <person name="Murat C."/>
            <person name="Sun H."/>
            <person name="Tunlid A."/>
            <person name="Henrissat B."/>
            <person name="Grigoriev I.V."/>
            <person name="Hibbett D.S."/>
            <person name="Martin F."/>
            <person name="Nordberg H.P."/>
            <person name="Cantor M.N."/>
            <person name="Hua S.X."/>
        </authorList>
    </citation>
    <scope>NUCLEOTIDE SEQUENCE [LARGE SCALE GENOMIC DNA]</scope>
    <source>
        <strain evidence="1 2">Marx 270</strain>
    </source>
</reference>
<keyword evidence="2" id="KW-1185">Reference proteome</keyword>
<dbReference type="InParanoid" id="A0A0C3NT03"/>
<proteinExistence type="predicted"/>
<dbReference type="EMBL" id="KN832014">
    <property type="protein sequence ID" value="KIN98625.1"/>
    <property type="molecule type" value="Genomic_DNA"/>
</dbReference>
<dbReference type="Proteomes" id="UP000054217">
    <property type="component" value="Unassembled WGS sequence"/>
</dbReference>
<gene>
    <name evidence="1" type="ORF">M404DRAFT_31268</name>
</gene>
<accession>A0A0C3NT03</accession>
<evidence type="ECO:0000313" key="1">
    <source>
        <dbReference type="EMBL" id="KIN98625.1"/>
    </source>
</evidence>
<dbReference type="AlphaFoldDB" id="A0A0C3NT03"/>
<dbReference type="Pfam" id="PF14223">
    <property type="entry name" value="Retrotran_gag_2"/>
    <property type="match status" value="1"/>
</dbReference>
<organism evidence="1 2">
    <name type="scientific">Pisolithus tinctorius Marx 270</name>
    <dbReference type="NCBI Taxonomy" id="870435"/>
    <lineage>
        <taxon>Eukaryota</taxon>
        <taxon>Fungi</taxon>
        <taxon>Dikarya</taxon>
        <taxon>Basidiomycota</taxon>
        <taxon>Agaricomycotina</taxon>
        <taxon>Agaricomycetes</taxon>
        <taxon>Agaricomycetidae</taxon>
        <taxon>Boletales</taxon>
        <taxon>Sclerodermatineae</taxon>
        <taxon>Pisolithaceae</taxon>
        <taxon>Pisolithus</taxon>
    </lineage>
</organism>
<reference evidence="2" key="2">
    <citation type="submission" date="2015-01" db="EMBL/GenBank/DDBJ databases">
        <title>Evolutionary Origins and Diversification of the Mycorrhizal Mutualists.</title>
        <authorList>
            <consortium name="DOE Joint Genome Institute"/>
            <consortium name="Mycorrhizal Genomics Consortium"/>
            <person name="Kohler A."/>
            <person name="Kuo A."/>
            <person name="Nagy L.G."/>
            <person name="Floudas D."/>
            <person name="Copeland A."/>
            <person name="Barry K.W."/>
            <person name="Cichocki N."/>
            <person name="Veneault-Fourrey C."/>
            <person name="LaButti K."/>
            <person name="Lindquist E.A."/>
            <person name="Lipzen A."/>
            <person name="Lundell T."/>
            <person name="Morin E."/>
            <person name="Murat C."/>
            <person name="Riley R."/>
            <person name="Ohm R."/>
            <person name="Sun H."/>
            <person name="Tunlid A."/>
            <person name="Henrissat B."/>
            <person name="Grigoriev I.V."/>
            <person name="Hibbett D.S."/>
            <person name="Martin F."/>
        </authorList>
    </citation>
    <scope>NUCLEOTIDE SEQUENCE [LARGE SCALE GENOMIC DNA]</scope>
    <source>
        <strain evidence="2">Marx 270</strain>
    </source>
</reference>
<sequence length="107" mass="11750">MSDRLGKQIPKLSGLNYASWSVLMKAYFQTLGVWPVVNGDLACPAAGDAQEAAWITSDACCQGILTLYCDPMIAMSIESKNTAKLKWDDLKAKYGEPSAMTTFMEFQ</sequence>